<dbReference type="InterPro" id="IPR011993">
    <property type="entry name" value="PH-like_dom_sf"/>
</dbReference>
<accession>A0A8K0EXT9</accession>
<reference evidence="3" key="1">
    <citation type="submission" date="2022-01" db="EMBL/GenBank/DDBJ databases">
        <authorList>
            <person name="Braso-Vives M."/>
        </authorList>
    </citation>
    <scope>NUCLEOTIDE SEQUENCE</scope>
</reference>
<sequence>MMGYVPMASLSRNPEFGDKKTGEKNTHMTGAHKLGTFRSHGFSTQGLSRPVSNIGYVEMMSGEPEYVNVPKKKYDKAEQVYGPDSMDYYIPVPRAVGEAKNVSFEHHVYVNVPPRSRLTSDGTGCSPEFVSPSSGASDMSGCSPEFDSHSPGVSDVSGCSPEFQVSRSPGVSDVSGCSPEFVSHSTGVSDASGCTPNFLSRSLGVSDSGTSPEFLSQSPGVSLRTRSSQHEESDYTREIHVRGTDSFAGKAMEDTWTDYRRVDMESVAGERCYHADLGHFDDLEVQGYRCIVSANETNASRAFGLSGTYELEVDMVTPAIILTPREAGTAPPIIWPLRYIRRYGTDGNGIFRLEAGRRCYPGPGIFTFRVLSGNSQDILGKVELASDMHLNVSD</sequence>
<proteinExistence type="predicted"/>
<evidence type="ECO:0000256" key="1">
    <source>
        <dbReference type="SAM" id="MobiDB-lite"/>
    </source>
</evidence>
<feature type="region of interest" description="Disordered" evidence="1">
    <location>
        <begin position="120"/>
        <end position="161"/>
    </location>
</feature>
<dbReference type="PANTHER" id="PTHR21258">
    <property type="entry name" value="DOCKING PROTEIN RELATED"/>
    <property type="match status" value="1"/>
</dbReference>
<feature type="domain" description="IRS-type PTB" evidence="2">
    <location>
        <begin position="286"/>
        <end position="394"/>
    </location>
</feature>
<gene>
    <name evidence="3" type="primary">DOK1</name>
    <name evidence="3" type="ORF">BLAG_LOCUS22494</name>
</gene>
<dbReference type="SMART" id="SM00310">
    <property type="entry name" value="PTBI"/>
    <property type="match status" value="1"/>
</dbReference>
<protein>
    <submittedName>
        <fullName evidence="3">DOK1 protein</fullName>
    </submittedName>
</protein>
<keyword evidence="4" id="KW-1185">Reference proteome</keyword>
<dbReference type="Gene3D" id="2.30.29.30">
    <property type="entry name" value="Pleckstrin-homology domain (PH domain)/Phosphotyrosine-binding domain (PTB)"/>
    <property type="match status" value="1"/>
</dbReference>
<dbReference type="PROSITE" id="PS51064">
    <property type="entry name" value="IRS_PTB"/>
    <property type="match status" value="1"/>
</dbReference>
<feature type="region of interest" description="Disordered" evidence="1">
    <location>
        <begin position="1"/>
        <end position="30"/>
    </location>
</feature>
<dbReference type="InterPro" id="IPR002404">
    <property type="entry name" value="IRS_PTB"/>
</dbReference>
<name>A0A8K0EXT9_BRALA</name>
<dbReference type="Pfam" id="PF02174">
    <property type="entry name" value="IRS"/>
    <property type="match status" value="1"/>
</dbReference>
<evidence type="ECO:0000259" key="2">
    <source>
        <dbReference type="PROSITE" id="PS51064"/>
    </source>
</evidence>
<evidence type="ECO:0000313" key="3">
    <source>
        <dbReference type="EMBL" id="CAH1270066.1"/>
    </source>
</evidence>
<feature type="compositionally biased region" description="Polar residues" evidence="1">
    <location>
        <begin position="209"/>
        <end position="226"/>
    </location>
</feature>
<dbReference type="PANTHER" id="PTHR21258:SF62">
    <property type="entry name" value="INSULIN RECEPTOR SUBSTRATE 1"/>
    <property type="match status" value="1"/>
</dbReference>
<dbReference type="GO" id="GO:0005737">
    <property type="term" value="C:cytoplasm"/>
    <property type="evidence" value="ECO:0007669"/>
    <property type="project" value="TreeGrafter"/>
</dbReference>
<feature type="region of interest" description="Disordered" evidence="1">
    <location>
        <begin position="209"/>
        <end position="236"/>
    </location>
</feature>
<organism evidence="3 4">
    <name type="scientific">Branchiostoma lanceolatum</name>
    <name type="common">Common lancelet</name>
    <name type="synonym">Amphioxus lanceolatum</name>
    <dbReference type="NCBI Taxonomy" id="7740"/>
    <lineage>
        <taxon>Eukaryota</taxon>
        <taxon>Metazoa</taxon>
        <taxon>Chordata</taxon>
        <taxon>Cephalochordata</taxon>
        <taxon>Leptocardii</taxon>
        <taxon>Amphioxiformes</taxon>
        <taxon>Branchiostomatidae</taxon>
        <taxon>Branchiostoma</taxon>
    </lineage>
</organism>
<dbReference type="GO" id="GO:0007169">
    <property type="term" value="P:cell surface receptor protein tyrosine kinase signaling pathway"/>
    <property type="evidence" value="ECO:0007669"/>
    <property type="project" value="TreeGrafter"/>
</dbReference>
<dbReference type="Proteomes" id="UP000838412">
    <property type="component" value="Chromosome 7"/>
</dbReference>
<dbReference type="OrthoDB" id="6279276at2759"/>
<dbReference type="SMART" id="SM01244">
    <property type="entry name" value="IRS"/>
    <property type="match status" value="1"/>
</dbReference>
<dbReference type="InterPro" id="IPR050996">
    <property type="entry name" value="Docking_Protein_DOK"/>
</dbReference>
<dbReference type="AlphaFoldDB" id="A0A8K0EXT9"/>
<feature type="compositionally biased region" description="Basic and acidic residues" evidence="1">
    <location>
        <begin position="15"/>
        <end position="26"/>
    </location>
</feature>
<evidence type="ECO:0000313" key="4">
    <source>
        <dbReference type="Proteomes" id="UP000838412"/>
    </source>
</evidence>
<dbReference type="SUPFAM" id="SSF50729">
    <property type="entry name" value="PH domain-like"/>
    <property type="match status" value="1"/>
</dbReference>
<dbReference type="EMBL" id="OV696692">
    <property type="protein sequence ID" value="CAH1270066.1"/>
    <property type="molecule type" value="Genomic_DNA"/>
</dbReference>